<dbReference type="InterPro" id="IPR016185">
    <property type="entry name" value="PreATP-grasp_dom_sf"/>
</dbReference>
<dbReference type="GO" id="GO:0009252">
    <property type="term" value="P:peptidoglycan biosynthetic process"/>
    <property type="evidence" value="ECO:0007669"/>
    <property type="project" value="UniProtKB-UniRule"/>
</dbReference>
<feature type="binding site" evidence="15">
    <location>
        <position position="325"/>
    </location>
    <ligand>
        <name>Mg(2+)</name>
        <dbReference type="ChEBI" id="CHEBI:18420"/>
        <label>2</label>
    </ligand>
</feature>
<feature type="binding site" evidence="15">
    <location>
        <position position="325"/>
    </location>
    <ligand>
        <name>Mg(2+)</name>
        <dbReference type="ChEBI" id="CHEBI:18420"/>
        <label>1</label>
    </ligand>
</feature>
<dbReference type="RefSeq" id="WP_092565204.1">
    <property type="nucleotide sequence ID" value="NZ_FNQV01000011.1"/>
</dbReference>
<dbReference type="GO" id="GO:0046872">
    <property type="term" value="F:metal ion binding"/>
    <property type="evidence" value="ECO:0007669"/>
    <property type="project" value="UniProtKB-KW"/>
</dbReference>
<sequence>MKTTGRKPRVALLIGGVSGEHSISCLTAAGVLRNIDLERFDVLVIGITRSGHWVLVPAEPEALEGGHAEVPADAPGVTLVKDGANEVRLIGTNGTHADFGVVDVVLPLLHGPFGEDGTVQGMFEMLGVRYVGSGVLASAAGMDKHMTKVVLQQAGLPVGNYVAVTPAAWQRDREGVLAQCAALASPLFVKPARAGSSLGITKVDDVAELAAAIQAAHEHDPKVIVEEGVTAREIEVAVLAGRDGRPRVAPVGEVVMDLAPDEFYDWETKYFSHDAVSMQAPAQLPEDVAQRIADYAAATFEALECEGLARVDFFYTDSGEILVNEINTMPGMTPYSMYPYMWQQAGLSYRELVTELIELALARPVGLR</sequence>
<evidence type="ECO:0000259" key="17">
    <source>
        <dbReference type="PROSITE" id="PS50975"/>
    </source>
</evidence>
<dbReference type="SUPFAM" id="SSF56059">
    <property type="entry name" value="Glutathione synthetase ATP-binding domain-like"/>
    <property type="match status" value="1"/>
</dbReference>
<dbReference type="NCBIfam" id="NF002528">
    <property type="entry name" value="PRK01966.1-4"/>
    <property type="match status" value="1"/>
</dbReference>
<feature type="binding site" evidence="14">
    <location>
        <begin position="188"/>
        <end position="190"/>
    </location>
    <ligand>
        <name>ATP</name>
        <dbReference type="ChEBI" id="CHEBI:30616"/>
    </ligand>
</feature>
<reference evidence="19" key="1">
    <citation type="submission" date="2016-10" db="EMBL/GenBank/DDBJ databases">
        <authorList>
            <person name="Varghese N."/>
            <person name="Submissions S."/>
        </authorList>
    </citation>
    <scope>NUCLEOTIDE SEQUENCE [LARGE SCALE GENOMIC DNA]</scope>
    <source>
        <strain evidence="19">KPR-1</strain>
    </source>
</reference>
<evidence type="ECO:0000256" key="8">
    <source>
        <dbReference type="ARBA" id="ARBA00022960"/>
    </source>
</evidence>
<feature type="binding site" evidence="15">
    <location>
        <position position="312"/>
    </location>
    <ligand>
        <name>Mg(2+)</name>
        <dbReference type="ChEBI" id="CHEBI:18420"/>
        <label>1</label>
    </ligand>
</feature>
<dbReference type="GO" id="GO:0005829">
    <property type="term" value="C:cytosol"/>
    <property type="evidence" value="ECO:0007669"/>
    <property type="project" value="TreeGrafter"/>
</dbReference>
<feature type="active site" evidence="13">
    <location>
        <position position="20"/>
    </location>
</feature>
<feature type="binding site" evidence="14">
    <location>
        <begin position="196"/>
        <end position="197"/>
    </location>
    <ligand>
        <name>ATP</name>
        <dbReference type="ChEBI" id="CHEBI:30616"/>
    </ligand>
</feature>
<dbReference type="OrthoDB" id="9813261at2"/>
<dbReference type="Proteomes" id="UP000199288">
    <property type="component" value="Unassembled WGS sequence"/>
</dbReference>
<dbReference type="NCBIfam" id="NF002378">
    <property type="entry name" value="PRK01372.1"/>
    <property type="match status" value="1"/>
</dbReference>
<evidence type="ECO:0000313" key="18">
    <source>
        <dbReference type="EMBL" id="SEA54736.1"/>
    </source>
</evidence>
<gene>
    <name evidence="12" type="primary">ddl</name>
    <name evidence="18" type="ORF">SAMN02910418_01850</name>
</gene>
<dbReference type="InterPro" id="IPR011095">
    <property type="entry name" value="Dala_Dala_lig_C"/>
</dbReference>
<dbReference type="EMBL" id="FNQV01000011">
    <property type="protein sequence ID" value="SEA54736.1"/>
    <property type="molecule type" value="Genomic_DNA"/>
</dbReference>
<evidence type="ECO:0000256" key="2">
    <source>
        <dbReference type="ARBA" id="ARBA00010871"/>
    </source>
</evidence>
<accession>A0A1H4C2X3</accession>
<dbReference type="GO" id="GO:0008360">
    <property type="term" value="P:regulation of cell shape"/>
    <property type="evidence" value="ECO:0007669"/>
    <property type="project" value="UniProtKB-KW"/>
</dbReference>
<dbReference type="AlphaFoldDB" id="A0A1H4C2X3"/>
<dbReference type="InterPro" id="IPR011761">
    <property type="entry name" value="ATP-grasp"/>
</dbReference>
<comment type="similarity">
    <text evidence="2 12">Belongs to the D-alanine--D-alanine ligase family.</text>
</comment>
<organism evidence="18 19">
    <name type="scientific">Bowdeniella nasicola</name>
    <dbReference type="NCBI Taxonomy" id="208480"/>
    <lineage>
        <taxon>Bacteria</taxon>
        <taxon>Bacillati</taxon>
        <taxon>Actinomycetota</taxon>
        <taxon>Actinomycetes</taxon>
        <taxon>Actinomycetales</taxon>
        <taxon>Actinomycetaceae</taxon>
        <taxon>Bowdeniella</taxon>
    </lineage>
</organism>
<evidence type="ECO:0000256" key="6">
    <source>
        <dbReference type="ARBA" id="ARBA00022840"/>
    </source>
</evidence>
<dbReference type="Gene3D" id="3.30.470.20">
    <property type="entry name" value="ATP-grasp fold, B domain"/>
    <property type="match status" value="1"/>
</dbReference>
<dbReference type="GO" id="GO:0008716">
    <property type="term" value="F:D-alanine-D-alanine ligase activity"/>
    <property type="evidence" value="ECO:0007669"/>
    <property type="project" value="UniProtKB-UniRule"/>
</dbReference>
<dbReference type="PANTHER" id="PTHR23132:SF25">
    <property type="entry name" value="D-ALANINE--D-ALANINE LIGASE A"/>
    <property type="match status" value="1"/>
</dbReference>
<dbReference type="InterPro" id="IPR013815">
    <property type="entry name" value="ATP_grasp_subdomain_1"/>
</dbReference>
<dbReference type="GO" id="GO:0005524">
    <property type="term" value="F:ATP binding"/>
    <property type="evidence" value="ECO:0007669"/>
    <property type="project" value="UniProtKB-UniRule"/>
</dbReference>
<proteinExistence type="inferred from homology"/>
<dbReference type="PROSITE" id="PS00844">
    <property type="entry name" value="DALA_DALA_LIGASE_2"/>
    <property type="match status" value="1"/>
</dbReference>
<dbReference type="PROSITE" id="PS50975">
    <property type="entry name" value="ATP_GRASP"/>
    <property type="match status" value="1"/>
</dbReference>
<evidence type="ECO:0000256" key="5">
    <source>
        <dbReference type="ARBA" id="ARBA00022741"/>
    </source>
</evidence>
<feature type="domain" description="ATP-grasp" evidence="17">
    <location>
        <begin position="148"/>
        <end position="358"/>
    </location>
</feature>
<comment type="function">
    <text evidence="12">Cell wall formation.</text>
</comment>
<evidence type="ECO:0000256" key="12">
    <source>
        <dbReference type="HAMAP-Rule" id="MF_00047"/>
    </source>
</evidence>
<dbReference type="EC" id="6.3.2.4" evidence="12"/>
<feature type="binding site" evidence="14">
    <location>
        <position position="144"/>
    </location>
    <ligand>
        <name>ATP</name>
        <dbReference type="ChEBI" id="CHEBI:30616"/>
    </ligand>
</feature>
<comment type="cofactor">
    <cofactor evidence="1">
        <name>Mn(2+)</name>
        <dbReference type="ChEBI" id="CHEBI:29035"/>
    </cofactor>
</comment>
<dbReference type="SUPFAM" id="SSF52440">
    <property type="entry name" value="PreATP-grasp domain"/>
    <property type="match status" value="1"/>
</dbReference>
<comment type="subcellular location">
    <subcellularLocation>
        <location evidence="12">Cytoplasm</location>
    </subcellularLocation>
</comment>
<evidence type="ECO:0000256" key="14">
    <source>
        <dbReference type="PIRSR" id="PIRSR039102-2"/>
    </source>
</evidence>
<keyword evidence="19" id="KW-1185">Reference proteome</keyword>
<feature type="binding site" evidence="14">
    <location>
        <begin position="226"/>
        <end position="233"/>
    </location>
    <ligand>
        <name>ATP</name>
        <dbReference type="ChEBI" id="CHEBI:30616"/>
    </ligand>
</feature>
<feature type="binding site" evidence="15">
    <location>
        <position position="327"/>
    </location>
    <ligand>
        <name>Mg(2+)</name>
        <dbReference type="ChEBI" id="CHEBI:18420"/>
        <label>2</label>
    </ligand>
</feature>
<feature type="active site" evidence="13">
    <location>
        <position position="196"/>
    </location>
</feature>
<keyword evidence="12" id="KW-0963">Cytoplasm</keyword>
<comment type="catalytic activity">
    <reaction evidence="12">
        <text>2 D-alanine + ATP = D-alanyl-D-alanine + ADP + phosphate + H(+)</text>
        <dbReference type="Rhea" id="RHEA:11224"/>
        <dbReference type="ChEBI" id="CHEBI:15378"/>
        <dbReference type="ChEBI" id="CHEBI:30616"/>
        <dbReference type="ChEBI" id="CHEBI:43474"/>
        <dbReference type="ChEBI" id="CHEBI:57416"/>
        <dbReference type="ChEBI" id="CHEBI:57822"/>
        <dbReference type="ChEBI" id="CHEBI:456216"/>
        <dbReference type="EC" id="6.3.2.4"/>
    </reaction>
</comment>
<keyword evidence="6 16" id="KW-0067">ATP-binding</keyword>
<dbReference type="InterPro" id="IPR000291">
    <property type="entry name" value="D-Ala_lig_Van_CS"/>
</dbReference>
<feature type="binding site" evidence="14">
    <location>
        <begin position="324"/>
        <end position="325"/>
    </location>
    <ligand>
        <name>ATP</name>
        <dbReference type="ChEBI" id="CHEBI:30616"/>
    </ligand>
</feature>
<dbReference type="Pfam" id="PF07478">
    <property type="entry name" value="Dala_Dala_lig_C"/>
    <property type="match status" value="1"/>
</dbReference>
<evidence type="ECO:0000313" key="19">
    <source>
        <dbReference type="Proteomes" id="UP000199288"/>
    </source>
</evidence>
<dbReference type="NCBIfam" id="TIGR01205">
    <property type="entry name" value="D_ala_D_alaTIGR"/>
    <property type="match status" value="1"/>
</dbReference>
<keyword evidence="4 15" id="KW-0479">Metal-binding</keyword>
<comment type="pathway">
    <text evidence="12">Cell wall biogenesis; peptidoglycan biosynthesis.</text>
</comment>
<keyword evidence="11 12" id="KW-0961">Cell wall biogenesis/degradation</keyword>
<keyword evidence="5 14" id="KW-0547">Nucleotide-binding</keyword>
<evidence type="ECO:0000256" key="1">
    <source>
        <dbReference type="ARBA" id="ARBA00001936"/>
    </source>
</evidence>
<keyword evidence="10 15" id="KW-0464">Manganese</keyword>
<evidence type="ECO:0000256" key="15">
    <source>
        <dbReference type="PIRSR" id="PIRSR039102-3"/>
    </source>
</evidence>
<dbReference type="PIRSF" id="PIRSF039102">
    <property type="entry name" value="Ddl/VanB"/>
    <property type="match status" value="1"/>
</dbReference>
<evidence type="ECO:0000256" key="4">
    <source>
        <dbReference type="ARBA" id="ARBA00022723"/>
    </source>
</evidence>
<dbReference type="Gene3D" id="3.40.50.20">
    <property type="match status" value="1"/>
</dbReference>
<keyword evidence="8 12" id="KW-0133">Cell shape</keyword>
<evidence type="ECO:0000256" key="16">
    <source>
        <dbReference type="PROSITE-ProRule" id="PRU00409"/>
    </source>
</evidence>
<dbReference type="FunFam" id="3.30.470.20:FF:000008">
    <property type="entry name" value="D-alanine--D-alanine ligase"/>
    <property type="match status" value="1"/>
</dbReference>
<name>A0A1H4C2X3_9ACTO</name>
<evidence type="ECO:0000256" key="11">
    <source>
        <dbReference type="ARBA" id="ARBA00023316"/>
    </source>
</evidence>
<dbReference type="PROSITE" id="PS00843">
    <property type="entry name" value="DALA_DALA_LIGASE_1"/>
    <property type="match status" value="1"/>
</dbReference>
<dbReference type="Gene3D" id="3.30.1490.20">
    <property type="entry name" value="ATP-grasp fold, A domain"/>
    <property type="match status" value="1"/>
</dbReference>
<comment type="cofactor">
    <cofactor evidence="15">
        <name>Mg(2+)</name>
        <dbReference type="ChEBI" id="CHEBI:18420"/>
    </cofactor>
    <cofactor evidence="15">
        <name>Mn(2+)</name>
        <dbReference type="ChEBI" id="CHEBI:29035"/>
    </cofactor>
    <text evidence="15">Binds 2 magnesium or manganese ions per subunit.</text>
</comment>
<dbReference type="PANTHER" id="PTHR23132">
    <property type="entry name" value="D-ALANINE--D-ALANINE LIGASE"/>
    <property type="match status" value="1"/>
</dbReference>
<evidence type="ECO:0000256" key="9">
    <source>
        <dbReference type="ARBA" id="ARBA00022984"/>
    </source>
</evidence>
<evidence type="ECO:0000256" key="3">
    <source>
        <dbReference type="ARBA" id="ARBA00022598"/>
    </source>
</evidence>
<protein>
    <recommendedName>
        <fullName evidence="12">D-alanine--D-alanine ligase</fullName>
        <ecNumber evidence="12">6.3.2.4</ecNumber>
    </recommendedName>
    <alternativeName>
        <fullName evidence="12">D-Ala-D-Ala ligase</fullName>
    </alternativeName>
    <alternativeName>
        <fullName evidence="12">D-alanylalanine synthetase</fullName>
    </alternativeName>
</protein>
<dbReference type="InterPro" id="IPR005905">
    <property type="entry name" value="D_ala_D_ala"/>
</dbReference>
<dbReference type="HAMAP" id="MF_00047">
    <property type="entry name" value="Dala_Dala_lig"/>
    <property type="match status" value="1"/>
</dbReference>
<keyword evidence="7 15" id="KW-0460">Magnesium</keyword>
<dbReference type="GO" id="GO:0071555">
    <property type="term" value="P:cell wall organization"/>
    <property type="evidence" value="ECO:0007669"/>
    <property type="project" value="UniProtKB-KW"/>
</dbReference>
<keyword evidence="9 12" id="KW-0573">Peptidoglycan synthesis</keyword>
<dbReference type="UniPathway" id="UPA00219"/>
<evidence type="ECO:0000256" key="10">
    <source>
        <dbReference type="ARBA" id="ARBA00023211"/>
    </source>
</evidence>
<dbReference type="Pfam" id="PF01820">
    <property type="entry name" value="Dala_Dala_lig_N"/>
    <property type="match status" value="1"/>
</dbReference>
<feature type="active site" evidence="13">
    <location>
        <position position="336"/>
    </location>
</feature>
<dbReference type="InterPro" id="IPR011127">
    <property type="entry name" value="Dala_Dala_lig_N"/>
</dbReference>
<keyword evidence="3 12" id="KW-0436">Ligase</keyword>
<evidence type="ECO:0000256" key="13">
    <source>
        <dbReference type="PIRSR" id="PIRSR039102-1"/>
    </source>
</evidence>
<evidence type="ECO:0000256" key="7">
    <source>
        <dbReference type="ARBA" id="ARBA00022842"/>
    </source>
</evidence>